<gene>
    <name evidence="3" type="ORF">AOQ84DRAFT_371419</name>
</gene>
<dbReference type="PANTHER" id="PTHR43040:SF1">
    <property type="entry name" value="RIBONUCLEASE D"/>
    <property type="match status" value="1"/>
</dbReference>
<evidence type="ECO:0000313" key="3">
    <source>
        <dbReference type="EMBL" id="OCL14290.1"/>
    </source>
</evidence>
<dbReference type="Gene3D" id="3.30.420.10">
    <property type="entry name" value="Ribonuclease H-like superfamily/Ribonuclease H"/>
    <property type="match status" value="1"/>
</dbReference>
<dbReference type="PANTHER" id="PTHR43040">
    <property type="entry name" value="RIBONUCLEASE D"/>
    <property type="match status" value="1"/>
</dbReference>
<feature type="domain" description="3'-5' exonuclease" evidence="2">
    <location>
        <begin position="54"/>
        <end position="209"/>
    </location>
</feature>
<evidence type="ECO:0000259" key="2">
    <source>
        <dbReference type="Pfam" id="PF01612"/>
    </source>
</evidence>
<accession>A0A8E2FBU1</accession>
<dbReference type="Proteomes" id="UP000250140">
    <property type="component" value="Unassembled WGS sequence"/>
</dbReference>
<reference evidence="3 4" key="1">
    <citation type="journal article" date="2016" name="Nat. Commun.">
        <title>Ectomycorrhizal ecology is imprinted in the genome of the dominant symbiotic fungus Cenococcum geophilum.</title>
        <authorList>
            <consortium name="DOE Joint Genome Institute"/>
            <person name="Peter M."/>
            <person name="Kohler A."/>
            <person name="Ohm R.A."/>
            <person name="Kuo A."/>
            <person name="Krutzmann J."/>
            <person name="Morin E."/>
            <person name="Arend M."/>
            <person name="Barry K.W."/>
            <person name="Binder M."/>
            <person name="Choi C."/>
            <person name="Clum A."/>
            <person name="Copeland A."/>
            <person name="Grisel N."/>
            <person name="Haridas S."/>
            <person name="Kipfer T."/>
            <person name="LaButti K."/>
            <person name="Lindquist E."/>
            <person name="Lipzen A."/>
            <person name="Maire R."/>
            <person name="Meier B."/>
            <person name="Mihaltcheva S."/>
            <person name="Molinier V."/>
            <person name="Murat C."/>
            <person name="Poggeler S."/>
            <person name="Quandt C.A."/>
            <person name="Sperisen C."/>
            <person name="Tritt A."/>
            <person name="Tisserant E."/>
            <person name="Crous P.W."/>
            <person name="Henrissat B."/>
            <person name="Nehls U."/>
            <person name="Egli S."/>
            <person name="Spatafora J.W."/>
            <person name="Grigoriev I.V."/>
            <person name="Martin F.M."/>
        </authorList>
    </citation>
    <scope>NUCLEOTIDE SEQUENCE [LARGE SCALE GENOMIC DNA]</scope>
    <source>
        <strain evidence="3 4">CBS 207.34</strain>
    </source>
</reference>
<proteinExistence type="predicted"/>
<protein>
    <recommendedName>
        <fullName evidence="2">3'-5' exonuclease domain-containing protein</fullName>
    </recommendedName>
</protein>
<dbReference type="GO" id="GO:0006139">
    <property type="term" value="P:nucleobase-containing compound metabolic process"/>
    <property type="evidence" value="ECO:0007669"/>
    <property type="project" value="InterPro"/>
</dbReference>
<organism evidence="3 4">
    <name type="scientific">Glonium stellatum</name>
    <dbReference type="NCBI Taxonomy" id="574774"/>
    <lineage>
        <taxon>Eukaryota</taxon>
        <taxon>Fungi</taxon>
        <taxon>Dikarya</taxon>
        <taxon>Ascomycota</taxon>
        <taxon>Pezizomycotina</taxon>
        <taxon>Dothideomycetes</taxon>
        <taxon>Pleosporomycetidae</taxon>
        <taxon>Gloniales</taxon>
        <taxon>Gloniaceae</taxon>
        <taxon>Glonium</taxon>
    </lineage>
</organism>
<dbReference type="GO" id="GO:0008408">
    <property type="term" value="F:3'-5' exonuclease activity"/>
    <property type="evidence" value="ECO:0007669"/>
    <property type="project" value="InterPro"/>
</dbReference>
<evidence type="ECO:0000256" key="1">
    <source>
        <dbReference type="SAM" id="MobiDB-lite"/>
    </source>
</evidence>
<keyword evidence="4" id="KW-1185">Reference proteome</keyword>
<name>A0A8E2FBU1_9PEZI</name>
<dbReference type="SUPFAM" id="SSF53098">
    <property type="entry name" value="Ribonuclease H-like"/>
    <property type="match status" value="1"/>
</dbReference>
<dbReference type="OrthoDB" id="26838at2759"/>
<dbReference type="Pfam" id="PF01612">
    <property type="entry name" value="DNA_pol_A_exo1"/>
    <property type="match status" value="1"/>
</dbReference>
<dbReference type="InterPro" id="IPR012337">
    <property type="entry name" value="RNaseH-like_sf"/>
</dbReference>
<dbReference type="InterPro" id="IPR002562">
    <property type="entry name" value="3'-5'_exonuclease_dom"/>
</dbReference>
<dbReference type="EMBL" id="KV748592">
    <property type="protein sequence ID" value="OCL14290.1"/>
    <property type="molecule type" value="Genomic_DNA"/>
</dbReference>
<sequence length="322" mass="37077">MHRSQNKATCSFVDTPASLEECIDSLLHLPYEPPSLYLHLQGEDPSRDGSVSIITVLVLPENHTFLIDVCKLNKETFTITGTDSKSLKDVLETPQVPKVFFDVRNAADVLFSHFGIALRGVQDIQLMEDASRFTRNTGKRFLGTLSKCVERDALITFEAKQRWTNTRMRGEELYDPEKGGSYEVFNSRPLMEDILHLCVLDVRYLPLLRDLYWGRLDSDWRIEVEEETVARVHLSQREAYQPHGADKALSPWQGSQHDNSLNNYLTCDDDDRIDSMPWGDHIEDDDRIDSAQWDDRIESDLERHQDYGDDDFGDWTGVPRPK</sequence>
<dbReference type="InterPro" id="IPR036397">
    <property type="entry name" value="RNaseH_sf"/>
</dbReference>
<evidence type="ECO:0000313" key="4">
    <source>
        <dbReference type="Proteomes" id="UP000250140"/>
    </source>
</evidence>
<feature type="region of interest" description="Disordered" evidence="1">
    <location>
        <begin position="299"/>
        <end position="322"/>
    </location>
</feature>
<dbReference type="GO" id="GO:0003676">
    <property type="term" value="F:nucleic acid binding"/>
    <property type="evidence" value="ECO:0007669"/>
    <property type="project" value="InterPro"/>
</dbReference>
<dbReference type="AlphaFoldDB" id="A0A8E2FBU1"/>